<evidence type="ECO:0000259" key="3">
    <source>
        <dbReference type="PROSITE" id="PS51186"/>
    </source>
</evidence>
<evidence type="ECO:0000256" key="2">
    <source>
        <dbReference type="ARBA" id="ARBA00023315"/>
    </source>
</evidence>
<feature type="domain" description="N-acetyltransferase" evidence="3">
    <location>
        <begin position="123"/>
        <end position="256"/>
    </location>
</feature>
<dbReference type="PANTHER" id="PTHR43420:SF12">
    <property type="entry name" value="N-ACETYLTRANSFERASE DOMAIN-CONTAINING PROTEIN"/>
    <property type="match status" value="1"/>
</dbReference>
<keyword evidence="1" id="KW-0808">Transferase</keyword>
<name>A0A3B0TMI1_9ZZZZ</name>
<keyword evidence="2" id="KW-0012">Acyltransferase</keyword>
<dbReference type="GO" id="GO:0016747">
    <property type="term" value="F:acyltransferase activity, transferring groups other than amino-acyl groups"/>
    <property type="evidence" value="ECO:0007669"/>
    <property type="project" value="InterPro"/>
</dbReference>
<dbReference type="EMBL" id="UOEQ01000243">
    <property type="protein sequence ID" value="VAW19911.1"/>
    <property type="molecule type" value="Genomic_DNA"/>
</dbReference>
<dbReference type="InterPro" id="IPR000182">
    <property type="entry name" value="GNAT_dom"/>
</dbReference>
<protein>
    <recommendedName>
        <fullName evidence="3">N-acetyltransferase domain-containing protein</fullName>
    </recommendedName>
</protein>
<gene>
    <name evidence="4" type="ORF">MNBD_ALPHA11-1249</name>
</gene>
<sequence length="256" mass="28939">MGRLIDLLEIHQIEMGLLANRPSLETVNDGSWVWRFANGFTGRANSLQALDRDDDINFETRLKDHWRRSHQKGIVERFRVTPLTPPKIVEFLLKQGFARRGNTLVMVLSEPDGPVIAMPGQRIKEHLVTDPNWQKQILLLENVGEKNATTFIQLLEKLPPSSVGLSLVQRDGNVIGAAYASCQKSVGSIFALEVVSEQRGKGFGRLLMNYLNVWLGRNGAERVALQVVVDNKAAVGLYRAMGFEEIYRYYYLEKNS</sequence>
<dbReference type="AlphaFoldDB" id="A0A3B0TMI1"/>
<dbReference type="Gene3D" id="3.40.630.30">
    <property type="match status" value="1"/>
</dbReference>
<proteinExistence type="predicted"/>
<dbReference type="InterPro" id="IPR050680">
    <property type="entry name" value="YpeA/RimI_acetyltransf"/>
</dbReference>
<dbReference type="SUPFAM" id="SSF55729">
    <property type="entry name" value="Acyl-CoA N-acyltransferases (Nat)"/>
    <property type="match status" value="1"/>
</dbReference>
<evidence type="ECO:0000313" key="4">
    <source>
        <dbReference type="EMBL" id="VAW19911.1"/>
    </source>
</evidence>
<dbReference type="CDD" id="cd04301">
    <property type="entry name" value="NAT_SF"/>
    <property type="match status" value="1"/>
</dbReference>
<dbReference type="InterPro" id="IPR016181">
    <property type="entry name" value="Acyl_CoA_acyltransferase"/>
</dbReference>
<dbReference type="Pfam" id="PF00583">
    <property type="entry name" value="Acetyltransf_1"/>
    <property type="match status" value="1"/>
</dbReference>
<organism evidence="4">
    <name type="scientific">hydrothermal vent metagenome</name>
    <dbReference type="NCBI Taxonomy" id="652676"/>
    <lineage>
        <taxon>unclassified sequences</taxon>
        <taxon>metagenomes</taxon>
        <taxon>ecological metagenomes</taxon>
    </lineage>
</organism>
<dbReference type="PROSITE" id="PS51186">
    <property type="entry name" value="GNAT"/>
    <property type="match status" value="1"/>
</dbReference>
<accession>A0A3B0TMI1</accession>
<dbReference type="PANTHER" id="PTHR43420">
    <property type="entry name" value="ACETYLTRANSFERASE"/>
    <property type="match status" value="1"/>
</dbReference>
<evidence type="ECO:0000256" key="1">
    <source>
        <dbReference type="ARBA" id="ARBA00022679"/>
    </source>
</evidence>
<reference evidence="4" key="1">
    <citation type="submission" date="2018-06" db="EMBL/GenBank/DDBJ databases">
        <authorList>
            <person name="Zhirakovskaya E."/>
        </authorList>
    </citation>
    <scope>NUCLEOTIDE SEQUENCE</scope>
</reference>